<sequence length="335" mass="35067">MDASARPHPTAIVLLITLFLFFLCSGLSLFYGAFPVSSDTVLASFHSFDANNLQHQLIQEVRLPRLICAGLVGIALALSGTMMQGLTRNALADPSLLGITHGAGLGVAISLAFVSAHSFFSSLMFSFGGAALGTGLIVLITVFARGRFSPVTLTVAGAALSALFGALSTGITLFHQVAQDLSFWYAGGLSGSKWEHVHVLLPIVLIGMAISLHIARSMTVLSLGEEVAAGLGSSLTKVRVLGFCSIVLLAGSAVSIAGVIGFVGLVIPHISRFLVGTNYYLLLPVSALFGMTLLIVSDLLARLVNPPFETPLGAITAVIGVPYFLYLARRKELAI</sequence>
<dbReference type="InterPro" id="IPR037294">
    <property type="entry name" value="ABC_BtuC-like"/>
</dbReference>
<comment type="subcellular location">
    <subcellularLocation>
        <location evidence="1">Cell membrane</location>
        <topology evidence="1">Multi-pass membrane protein</topology>
    </subcellularLocation>
</comment>
<feature type="transmembrane region" description="Helical" evidence="8">
    <location>
        <begin position="312"/>
        <end position="329"/>
    </location>
</feature>
<evidence type="ECO:0000256" key="3">
    <source>
        <dbReference type="ARBA" id="ARBA00022448"/>
    </source>
</evidence>
<dbReference type="EMBL" id="CABWKQ010000030">
    <property type="protein sequence ID" value="VWX37730.1"/>
    <property type="molecule type" value="Genomic_DNA"/>
</dbReference>
<evidence type="ECO:0000256" key="2">
    <source>
        <dbReference type="ARBA" id="ARBA00007935"/>
    </source>
</evidence>
<feature type="transmembrane region" description="Helical" evidence="8">
    <location>
        <begin position="279"/>
        <end position="300"/>
    </location>
</feature>
<feature type="transmembrane region" description="Helical" evidence="8">
    <location>
        <begin position="12"/>
        <end position="34"/>
    </location>
</feature>
<dbReference type="GO" id="GO:0022857">
    <property type="term" value="F:transmembrane transporter activity"/>
    <property type="evidence" value="ECO:0007669"/>
    <property type="project" value="InterPro"/>
</dbReference>
<keyword evidence="10" id="KW-1185">Reference proteome</keyword>
<keyword evidence="7 8" id="KW-0472">Membrane</keyword>
<dbReference type="CDD" id="cd06550">
    <property type="entry name" value="TM_ABC_iron-siderophores_like"/>
    <property type="match status" value="1"/>
</dbReference>
<name>A0A653IG02_9BACL</name>
<accession>A0A653IG02</accession>
<dbReference type="Proteomes" id="UP000439752">
    <property type="component" value="Unassembled WGS sequence"/>
</dbReference>
<evidence type="ECO:0000256" key="8">
    <source>
        <dbReference type="SAM" id="Phobius"/>
    </source>
</evidence>
<keyword evidence="4" id="KW-1003">Cell membrane</keyword>
<dbReference type="InterPro" id="IPR000522">
    <property type="entry name" value="ABC_transptr_permease_BtuC"/>
</dbReference>
<organism evidence="9 10">
    <name type="scientific">Exiguobacterium oxidotolerans</name>
    <dbReference type="NCBI Taxonomy" id="223958"/>
    <lineage>
        <taxon>Bacteria</taxon>
        <taxon>Bacillati</taxon>
        <taxon>Bacillota</taxon>
        <taxon>Bacilli</taxon>
        <taxon>Bacillales</taxon>
        <taxon>Bacillales Family XII. Incertae Sedis</taxon>
        <taxon>Exiguobacterium</taxon>
    </lineage>
</organism>
<evidence type="ECO:0000313" key="9">
    <source>
        <dbReference type="EMBL" id="VWX37730.1"/>
    </source>
</evidence>
<dbReference type="Pfam" id="PF01032">
    <property type="entry name" value="FecCD"/>
    <property type="match status" value="1"/>
</dbReference>
<feature type="transmembrane region" description="Helical" evidence="8">
    <location>
        <begin position="122"/>
        <end position="144"/>
    </location>
</feature>
<feature type="transmembrane region" description="Helical" evidence="8">
    <location>
        <begin position="95"/>
        <end position="116"/>
    </location>
</feature>
<dbReference type="Gene3D" id="1.10.3470.10">
    <property type="entry name" value="ABC transporter involved in vitamin B12 uptake, BtuC"/>
    <property type="match status" value="1"/>
</dbReference>
<reference evidence="9 10" key="1">
    <citation type="submission" date="2019-10" db="EMBL/GenBank/DDBJ databases">
        <authorList>
            <person name="Karimi E."/>
        </authorList>
    </citation>
    <scope>NUCLEOTIDE SEQUENCE [LARGE SCALE GENOMIC DNA]</scope>
    <source>
        <strain evidence="9">Exiguobacterium sp. 9Y</strain>
    </source>
</reference>
<keyword evidence="3" id="KW-0813">Transport</keyword>
<dbReference type="RefSeq" id="WP_159173691.1">
    <property type="nucleotide sequence ID" value="NZ_LR732312.1"/>
</dbReference>
<comment type="similarity">
    <text evidence="2">Belongs to the binding-protein-dependent transport system permease family. FecCD subfamily.</text>
</comment>
<evidence type="ECO:0000313" key="10">
    <source>
        <dbReference type="Proteomes" id="UP000439752"/>
    </source>
</evidence>
<keyword evidence="6 8" id="KW-1133">Transmembrane helix</keyword>
<dbReference type="GO" id="GO:0033214">
    <property type="term" value="P:siderophore-iron import into cell"/>
    <property type="evidence" value="ECO:0007669"/>
    <property type="project" value="TreeGrafter"/>
</dbReference>
<dbReference type="GO" id="GO:0005886">
    <property type="term" value="C:plasma membrane"/>
    <property type="evidence" value="ECO:0007669"/>
    <property type="project" value="UniProtKB-SubCell"/>
</dbReference>
<keyword evidence="5 8" id="KW-0812">Transmembrane</keyword>
<evidence type="ECO:0000256" key="7">
    <source>
        <dbReference type="ARBA" id="ARBA00023136"/>
    </source>
</evidence>
<dbReference type="PANTHER" id="PTHR30472:SF58">
    <property type="entry name" value="IRON(3+)-HYDROXAMATE IMPORT SYSTEM PERMEASE PROTEIN FHUB"/>
    <property type="match status" value="1"/>
</dbReference>
<evidence type="ECO:0000256" key="5">
    <source>
        <dbReference type="ARBA" id="ARBA00022692"/>
    </source>
</evidence>
<feature type="transmembrane region" description="Helical" evidence="8">
    <location>
        <begin position="240"/>
        <end position="267"/>
    </location>
</feature>
<feature type="transmembrane region" description="Helical" evidence="8">
    <location>
        <begin position="151"/>
        <end position="177"/>
    </location>
</feature>
<dbReference type="AlphaFoldDB" id="A0A653IG02"/>
<dbReference type="FunFam" id="1.10.3470.10:FF:000001">
    <property type="entry name" value="Vitamin B12 ABC transporter permease BtuC"/>
    <property type="match status" value="1"/>
</dbReference>
<evidence type="ECO:0000256" key="1">
    <source>
        <dbReference type="ARBA" id="ARBA00004651"/>
    </source>
</evidence>
<gene>
    <name evidence="9" type="primary">fhuB</name>
    <name evidence="9" type="ORF">EXIGUO9Y_360011</name>
</gene>
<feature type="transmembrane region" description="Helical" evidence="8">
    <location>
        <begin position="63"/>
        <end position="83"/>
    </location>
</feature>
<evidence type="ECO:0000256" key="4">
    <source>
        <dbReference type="ARBA" id="ARBA00022475"/>
    </source>
</evidence>
<dbReference type="SUPFAM" id="SSF81345">
    <property type="entry name" value="ABC transporter involved in vitamin B12 uptake, BtuC"/>
    <property type="match status" value="1"/>
</dbReference>
<proteinExistence type="inferred from homology"/>
<dbReference type="PANTHER" id="PTHR30472">
    <property type="entry name" value="FERRIC ENTEROBACTIN TRANSPORT SYSTEM PERMEASE PROTEIN"/>
    <property type="match status" value="1"/>
</dbReference>
<evidence type="ECO:0000256" key="6">
    <source>
        <dbReference type="ARBA" id="ARBA00022989"/>
    </source>
</evidence>
<protein>
    <submittedName>
        <fullName evidence="9">Ferrichrome ABC transporter (Permease)</fullName>
    </submittedName>
</protein>